<protein>
    <submittedName>
        <fullName evidence="2">Interphotoreceptor retinoid-binding protein like</fullName>
    </submittedName>
</protein>
<dbReference type="GO" id="GO:0008236">
    <property type="term" value="F:serine-type peptidase activity"/>
    <property type="evidence" value="ECO:0007669"/>
    <property type="project" value="InterPro"/>
</dbReference>
<dbReference type="GeneTree" id="ENSGT00390000014726"/>
<evidence type="ECO:0000313" key="3">
    <source>
        <dbReference type="Proteomes" id="UP000694548"/>
    </source>
</evidence>
<evidence type="ECO:0000313" key="2">
    <source>
        <dbReference type="Ensembl" id="ENSNFUP00015036322.1"/>
    </source>
</evidence>
<dbReference type="Gene3D" id="3.30.750.44">
    <property type="match status" value="1"/>
</dbReference>
<dbReference type="PANTHER" id="PTHR11261:SF3">
    <property type="entry name" value="RETINOL-BINDING PROTEIN 3"/>
    <property type="match status" value="1"/>
</dbReference>
<reference evidence="2" key="2">
    <citation type="submission" date="2025-08" db="UniProtKB">
        <authorList>
            <consortium name="Ensembl"/>
        </authorList>
    </citation>
    <scope>IDENTIFICATION</scope>
</reference>
<organism evidence="2 3">
    <name type="scientific">Nothobranchius furzeri</name>
    <name type="common">Turquoise killifish</name>
    <dbReference type="NCBI Taxonomy" id="105023"/>
    <lineage>
        <taxon>Eukaryota</taxon>
        <taxon>Metazoa</taxon>
        <taxon>Chordata</taxon>
        <taxon>Craniata</taxon>
        <taxon>Vertebrata</taxon>
        <taxon>Euteleostomi</taxon>
        <taxon>Actinopterygii</taxon>
        <taxon>Neopterygii</taxon>
        <taxon>Teleostei</taxon>
        <taxon>Neoteleostei</taxon>
        <taxon>Acanthomorphata</taxon>
        <taxon>Ovalentaria</taxon>
        <taxon>Atherinomorphae</taxon>
        <taxon>Cyprinodontiformes</taxon>
        <taxon>Nothobranchiidae</taxon>
        <taxon>Nothobranchius</taxon>
    </lineage>
</organism>
<reference evidence="2" key="3">
    <citation type="submission" date="2025-09" db="UniProtKB">
        <authorList>
            <consortium name="Ensembl"/>
        </authorList>
    </citation>
    <scope>IDENTIFICATION</scope>
</reference>
<dbReference type="GO" id="GO:0006508">
    <property type="term" value="P:proteolysis"/>
    <property type="evidence" value="ECO:0007669"/>
    <property type="project" value="InterPro"/>
</dbReference>
<dbReference type="Pfam" id="PF11918">
    <property type="entry name" value="Peptidase_S41_N"/>
    <property type="match status" value="2"/>
</dbReference>
<accession>A0A8C6P047</accession>
<dbReference type="SUPFAM" id="SSF52096">
    <property type="entry name" value="ClpP/crotonase"/>
    <property type="match status" value="2"/>
</dbReference>
<proteinExistence type="predicted"/>
<dbReference type="PANTHER" id="PTHR11261">
    <property type="entry name" value="INTERPHOTORECEPTOR RETINOID-BINDING PROTEIN"/>
    <property type="match status" value="1"/>
</dbReference>
<dbReference type="InterPro" id="IPR029045">
    <property type="entry name" value="ClpP/crotonase-like_dom_sf"/>
</dbReference>
<dbReference type="SMART" id="SM00245">
    <property type="entry name" value="TSPc"/>
    <property type="match status" value="2"/>
</dbReference>
<dbReference type="Proteomes" id="UP000694548">
    <property type="component" value="Chromosome sgr12"/>
</dbReference>
<name>A0A8C6P047_NOTFU</name>
<dbReference type="InterPro" id="IPR005151">
    <property type="entry name" value="Tail-specific_protease"/>
</dbReference>
<evidence type="ECO:0000259" key="1">
    <source>
        <dbReference type="SMART" id="SM00245"/>
    </source>
</evidence>
<dbReference type="Ensembl" id="ENSNFUT00015037922.1">
    <property type="protein sequence ID" value="ENSNFUP00015036322.1"/>
    <property type="gene ID" value="ENSNFUG00015017601.1"/>
</dbReference>
<feature type="domain" description="Tail specific protease" evidence="1">
    <location>
        <begin position="221"/>
        <end position="416"/>
    </location>
</feature>
<sequence length="470" mass="52305">MPPIMSSLPKEQLILLVRNSFRVDILENNTGYLRIDWIFGDKTVTMVAAVLQDNIWNQIAQTSSLIFDLRYSAAGELSGVPFVISYIMDPEPLIHIDTIYDRPSNTTRELWTITLAYLVQSLNCGTVIGEITSGKLMHSKTFQIEKTAIAITIPFINFIDNNGEFWLKGGVVPEAIVLAEEAMDHVHEIVKFHIGIGSIIEAVGELLEKYYAIQEVALNVSQRLLSKHTKGLYYLTADLGESSGDHHLHVFYCDVEPESFYNVPNIPTVEEAGYMTDALFKTELFPGNIDSLVIDMRYNTGGYWSAIPLLCTHFFDAKPLQHLYTILDRTTNTLTEVTTSSHIKGQRYGSSKNLYILISYTTGPAAEVFVLRGLQSTLHYSVSFILSHTHSHPGDIVATAALGHTDRGVACHKQAPPVPPTTTSMQDGLCVLPNDTTVEFFGRSRDGTCNLLITGQRALPPELLLPYIHK</sequence>
<feature type="domain" description="Tail specific protease" evidence="1">
    <location>
        <begin position="9"/>
        <end position="178"/>
    </location>
</feature>
<keyword evidence="3" id="KW-1185">Reference proteome</keyword>
<reference evidence="2" key="1">
    <citation type="submission" date="2014-08" db="EMBL/GenBank/DDBJ databases">
        <authorList>
            <person name="Senf B."/>
            <person name="Petzold A."/>
            <person name="Downie B.R."/>
            <person name="Koch P."/>
            <person name="Platzer M."/>
        </authorList>
    </citation>
    <scope>NUCLEOTIDE SEQUENCE [LARGE SCALE GENOMIC DNA]</scope>
    <source>
        <strain evidence="2">GRZ</strain>
    </source>
</reference>
<dbReference type="AlphaFoldDB" id="A0A8C6P047"/>
<dbReference type="Gene3D" id="3.90.226.10">
    <property type="entry name" value="2-enoyl-CoA Hydratase, Chain A, domain 1"/>
    <property type="match status" value="3"/>
</dbReference>